<name>A0A0Q9X0E9_DROMO</name>
<evidence type="ECO:0000313" key="1">
    <source>
        <dbReference type="EMBL" id="KRF94245.1"/>
    </source>
</evidence>
<dbReference type="AlphaFoldDB" id="A0A0Q9X0E9"/>
<proteinExistence type="predicted"/>
<gene>
    <name evidence="1" type="primary">Dmoj\GI26953</name>
    <name evidence="1" type="ORF">Dmoj_GI26953</name>
</gene>
<protein>
    <submittedName>
        <fullName evidence="1">Uncharacterized protein</fullName>
    </submittedName>
</protein>
<evidence type="ECO:0000313" key="2">
    <source>
        <dbReference type="Proteomes" id="UP000009192"/>
    </source>
</evidence>
<dbReference type="KEGG" id="dmo:Dmoj_GI26953"/>
<reference evidence="1 2" key="1">
    <citation type="journal article" date="2007" name="Nature">
        <title>Evolution of genes and genomes on the Drosophila phylogeny.</title>
        <authorList>
            <consortium name="Drosophila 12 Genomes Consortium"/>
            <person name="Clark A.G."/>
            <person name="Eisen M.B."/>
            <person name="Smith D.R."/>
            <person name="Bergman C.M."/>
            <person name="Oliver B."/>
            <person name="Markow T.A."/>
            <person name="Kaufman T.C."/>
            <person name="Kellis M."/>
            <person name="Gelbart W."/>
            <person name="Iyer V.N."/>
            <person name="Pollard D.A."/>
            <person name="Sackton T.B."/>
            <person name="Larracuente A.M."/>
            <person name="Singh N.D."/>
            <person name="Abad J.P."/>
            <person name="Abt D.N."/>
            <person name="Adryan B."/>
            <person name="Aguade M."/>
            <person name="Akashi H."/>
            <person name="Anderson W.W."/>
            <person name="Aquadro C.F."/>
            <person name="Ardell D.H."/>
            <person name="Arguello R."/>
            <person name="Artieri C.G."/>
            <person name="Barbash D.A."/>
            <person name="Barker D."/>
            <person name="Barsanti P."/>
            <person name="Batterham P."/>
            <person name="Batzoglou S."/>
            <person name="Begun D."/>
            <person name="Bhutkar A."/>
            <person name="Blanco E."/>
            <person name="Bosak S.A."/>
            <person name="Bradley R.K."/>
            <person name="Brand A.D."/>
            <person name="Brent M.R."/>
            <person name="Brooks A.N."/>
            <person name="Brown R.H."/>
            <person name="Butlin R.K."/>
            <person name="Caggese C."/>
            <person name="Calvi B.R."/>
            <person name="Bernardo de Carvalho A."/>
            <person name="Caspi A."/>
            <person name="Castrezana S."/>
            <person name="Celniker S.E."/>
            <person name="Chang J.L."/>
            <person name="Chapple C."/>
            <person name="Chatterji S."/>
            <person name="Chinwalla A."/>
            <person name="Civetta A."/>
            <person name="Clifton S.W."/>
            <person name="Comeron J.M."/>
            <person name="Costello J.C."/>
            <person name="Coyne J.A."/>
            <person name="Daub J."/>
            <person name="David R.G."/>
            <person name="Delcher A.L."/>
            <person name="Delehaunty K."/>
            <person name="Do C.B."/>
            <person name="Ebling H."/>
            <person name="Edwards K."/>
            <person name="Eickbush T."/>
            <person name="Evans J.D."/>
            <person name="Filipski A."/>
            <person name="Findeiss S."/>
            <person name="Freyhult E."/>
            <person name="Fulton L."/>
            <person name="Fulton R."/>
            <person name="Garcia A.C."/>
            <person name="Gardiner A."/>
            <person name="Garfield D.A."/>
            <person name="Garvin B.E."/>
            <person name="Gibson G."/>
            <person name="Gilbert D."/>
            <person name="Gnerre S."/>
            <person name="Godfrey J."/>
            <person name="Good R."/>
            <person name="Gotea V."/>
            <person name="Gravely B."/>
            <person name="Greenberg A.J."/>
            <person name="Griffiths-Jones S."/>
            <person name="Gross S."/>
            <person name="Guigo R."/>
            <person name="Gustafson E.A."/>
            <person name="Haerty W."/>
            <person name="Hahn M.W."/>
            <person name="Halligan D.L."/>
            <person name="Halpern A.L."/>
            <person name="Halter G.M."/>
            <person name="Han M.V."/>
            <person name="Heger A."/>
            <person name="Hillier L."/>
            <person name="Hinrichs A.S."/>
            <person name="Holmes I."/>
            <person name="Hoskins R.A."/>
            <person name="Hubisz M.J."/>
            <person name="Hultmark D."/>
            <person name="Huntley M.A."/>
            <person name="Jaffe D.B."/>
            <person name="Jagadeeshan S."/>
            <person name="Jeck W.R."/>
            <person name="Johnson J."/>
            <person name="Jones C.D."/>
            <person name="Jordan W.C."/>
            <person name="Karpen G.H."/>
            <person name="Kataoka E."/>
            <person name="Keightley P.D."/>
            <person name="Kheradpour P."/>
            <person name="Kirkness E.F."/>
            <person name="Koerich L.B."/>
            <person name="Kristiansen K."/>
            <person name="Kudrna D."/>
            <person name="Kulathinal R.J."/>
            <person name="Kumar S."/>
            <person name="Kwok R."/>
            <person name="Lander E."/>
            <person name="Langley C.H."/>
            <person name="Lapoint R."/>
            <person name="Lazzaro B.P."/>
            <person name="Lee S.J."/>
            <person name="Levesque L."/>
            <person name="Li R."/>
            <person name="Lin C.F."/>
            <person name="Lin M.F."/>
            <person name="Lindblad-Toh K."/>
            <person name="Llopart A."/>
            <person name="Long M."/>
            <person name="Low L."/>
            <person name="Lozovsky E."/>
            <person name="Lu J."/>
            <person name="Luo M."/>
            <person name="Machado C.A."/>
            <person name="Makalowski W."/>
            <person name="Marzo M."/>
            <person name="Matsuda M."/>
            <person name="Matzkin L."/>
            <person name="McAllister B."/>
            <person name="McBride C.S."/>
            <person name="McKernan B."/>
            <person name="McKernan K."/>
            <person name="Mendez-Lago M."/>
            <person name="Minx P."/>
            <person name="Mollenhauer M.U."/>
            <person name="Montooth K."/>
            <person name="Mount S.M."/>
            <person name="Mu X."/>
            <person name="Myers E."/>
            <person name="Negre B."/>
            <person name="Newfeld S."/>
            <person name="Nielsen R."/>
            <person name="Noor M.A."/>
            <person name="O'Grady P."/>
            <person name="Pachter L."/>
            <person name="Papaceit M."/>
            <person name="Parisi M.J."/>
            <person name="Parisi M."/>
            <person name="Parts L."/>
            <person name="Pedersen J.S."/>
            <person name="Pesole G."/>
            <person name="Phillippy A.M."/>
            <person name="Ponting C.P."/>
            <person name="Pop M."/>
            <person name="Porcelli D."/>
            <person name="Powell J.R."/>
            <person name="Prohaska S."/>
            <person name="Pruitt K."/>
            <person name="Puig M."/>
            <person name="Quesneville H."/>
            <person name="Ram K.R."/>
            <person name="Rand D."/>
            <person name="Rasmussen M.D."/>
            <person name="Reed L.K."/>
            <person name="Reenan R."/>
            <person name="Reily A."/>
            <person name="Remington K.A."/>
            <person name="Rieger T.T."/>
            <person name="Ritchie M.G."/>
            <person name="Robin C."/>
            <person name="Rogers Y.H."/>
            <person name="Rohde C."/>
            <person name="Rozas J."/>
            <person name="Rubenfield M.J."/>
            <person name="Ruiz A."/>
            <person name="Russo S."/>
            <person name="Salzberg S.L."/>
            <person name="Sanchez-Gracia A."/>
            <person name="Saranga D.J."/>
            <person name="Sato H."/>
            <person name="Schaeffer S.W."/>
            <person name="Schatz M.C."/>
            <person name="Schlenke T."/>
            <person name="Schwartz R."/>
            <person name="Segarra C."/>
            <person name="Singh R.S."/>
            <person name="Sirot L."/>
            <person name="Sirota M."/>
            <person name="Sisneros N.B."/>
            <person name="Smith C.D."/>
            <person name="Smith T.F."/>
            <person name="Spieth J."/>
            <person name="Stage D.E."/>
            <person name="Stark A."/>
            <person name="Stephan W."/>
            <person name="Strausberg R.L."/>
            <person name="Strempel S."/>
            <person name="Sturgill D."/>
            <person name="Sutton G."/>
            <person name="Sutton G.G."/>
            <person name="Tao W."/>
            <person name="Teichmann S."/>
            <person name="Tobari Y.N."/>
            <person name="Tomimura Y."/>
            <person name="Tsolas J.M."/>
            <person name="Valente V.L."/>
            <person name="Venter E."/>
            <person name="Venter J.C."/>
            <person name="Vicario S."/>
            <person name="Vieira F.G."/>
            <person name="Vilella A.J."/>
            <person name="Villasante A."/>
            <person name="Walenz B."/>
            <person name="Wang J."/>
            <person name="Wasserman M."/>
            <person name="Watts T."/>
            <person name="Wilson D."/>
            <person name="Wilson R.K."/>
            <person name="Wing R.A."/>
            <person name="Wolfner M.F."/>
            <person name="Wong A."/>
            <person name="Wong G.K."/>
            <person name="Wu C.I."/>
            <person name="Wu G."/>
            <person name="Yamamoto D."/>
            <person name="Yang H.P."/>
            <person name="Yang S.P."/>
            <person name="Yorke J.A."/>
            <person name="Yoshida K."/>
            <person name="Zdobnov E."/>
            <person name="Zhang P."/>
            <person name="Zhang Y."/>
            <person name="Zimin A.V."/>
            <person name="Baldwin J."/>
            <person name="Abdouelleil A."/>
            <person name="Abdulkadir J."/>
            <person name="Abebe A."/>
            <person name="Abera B."/>
            <person name="Abreu J."/>
            <person name="Acer S.C."/>
            <person name="Aftuck L."/>
            <person name="Alexander A."/>
            <person name="An P."/>
            <person name="Anderson E."/>
            <person name="Anderson S."/>
            <person name="Arachi H."/>
            <person name="Azer M."/>
            <person name="Bachantsang P."/>
            <person name="Barry A."/>
            <person name="Bayul T."/>
            <person name="Berlin A."/>
            <person name="Bessette D."/>
            <person name="Bloom T."/>
            <person name="Blye J."/>
            <person name="Boguslavskiy L."/>
            <person name="Bonnet C."/>
            <person name="Boukhgalter B."/>
            <person name="Bourzgui I."/>
            <person name="Brown A."/>
            <person name="Cahill P."/>
            <person name="Channer S."/>
            <person name="Cheshatsang Y."/>
            <person name="Chuda L."/>
            <person name="Citroen M."/>
            <person name="Collymore A."/>
            <person name="Cooke P."/>
            <person name="Costello M."/>
            <person name="D'Aco K."/>
            <person name="Daza R."/>
            <person name="De Haan G."/>
            <person name="DeGray S."/>
            <person name="DeMaso C."/>
            <person name="Dhargay N."/>
            <person name="Dooley K."/>
            <person name="Dooley E."/>
            <person name="Doricent M."/>
            <person name="Dorje P."/>
            <person name="Dorjee K."/>
            <person name="Dupes A."/>
            <person name="Elong R."/>
            <person name="Falk J."/>
            <person name="Farina A."/>
            <person name="Faro S."/>
            <person name="Ferguson D."/>
            <person name="Fisher S."/>
            <person name="Foley C.D."/>
            <person name="Franke A."/>
            <person name="Friedrich D."/>
            <person name="Gadbois L."/>
            <person name="Gearin G."/>
            <person name="Gearin C.R."/>
            <person name="Giannoukos G."/>
            <person name="Goode T."/>
            <person name="Graham J."/>
            <person name="Grandbois E."/>
            <person name="Grewal S."/>
            <person name="Gyaltsen K."/>
            <person name="Hafez N."/>
            <person name="Hagos B."/>
            <person name="Hall J."/>
            <person name="Henson C."/>
            <person name="Hollinger A."/>
            <person name="Honan T."/>
            <person name="Huard M.D."/>
            <person name="Hughes L."/>
            <person name="Hurhula B."/>
            <person name="Husby M.E."/>
            <person name="Kamat A."/>
            <person name="Kanga B."/>
            <person name="Kashin S."/>
            <person name="Khazanovich D."/>
            <person name="Kisner P."/>
            <person name="Lance K."/>
            <person name="Lara M."/>
            <person name="Lee W."/>
            <person name="Lennon N."/>
            <person name="Letendre F."/>
            <person name="LeVine R."/>
            <person name="Lipovsky A."/>
            <person name="Liu X."/>
            <person name="Liu J."/>
            <person name="Liu S."/>
            <person name="Lokyitsang T."/>
            <person name="Lokyitsang Y."/>
            <person name="Lubonja R."/>
            <person name="Lui A."/>
            <person name="MacDonald P."/>
            <person name="Magnisalis V."/>
            <person name="Maru K."/>
            <person name="Matthews C."/>
            <person name="McCusker W."/>
            <person name="McDonough S."/>
            <person name="Mehta T."/>
            <person name="Meldrim J."/>
            <person name="Meneus L."/>
            <person name="Mihai O."/>
            <person name="Mihalev A."/>
            <person name="Mihova T."/>
            <person name="Mittelman R."/>
            <person name="Mlenga V."/>
            <person name="Montmayeur A."/>
            <person name="Mulrain L."/>
            <person name="Navidi A."/>
            <person name="Naylor J."/>
            <person name="Negash T."/>
            <person name="Nguyen T."/>
            <person name="Nguyen N."/>
            <person name="Nicol R."/>
            <person name="Norbu C."/>
            <person name="Norbu N."/>
            <person name="Novod N."/>
            <person name="O'Neill B."/>
            <person name="Osman S."/>
            <person name="Markiewicz E."/>
            <person name="Oyono O.L."/>
            <person name="Patti C."/>
            <person name="Phunkhang P."/>
            <person name="Pierre F."/>
            <person name="Priest M."/>
            <person name="Raghuraman S."/>
            <person name="Rege F."/>
            <person name="Reyes R."/>
            <person name="Rise C."/>
            <person name="Rogov P."/>
            <person name="Ross K."/>
            <person name="Ryan E."/>
            <person name="Settipalli S."/>
            <person name="Shea T."/>
            <person name="Sherpa N."/>
            <person name="Shi L."/>
            <person name="Shih D."/>
            <person name="Sparrow T."/>
            <person name="Spaulding J."/>
            <person name="Stalker J."/>
            <person name="Stange-Thomann N."/>
            <person name="Stavropoulos S."/>
            <person name="Stone C."/>
            <person name="Strader C."/>
            <person name="Tesfaye S."/>
            <person name="Thomson T."/>
            <person name="Thoulutsang Y."/>
            <person name="Thoulutsang D."/>
            <person name="Topham K."/>
            <person name="Topping I."/>
            <person name="Tsamla T."/>
            <person name="Vassiliev H."/>
            <person name="Vo A."/>
            <person name="Wangchuk T."/>
            <person name="Wangdi T."/>
            <person name="Weiand M."/>
            <person name="Wilkinson J."/>
            <person name="Wilson A."/>
            <person name="Yadav S."/>
            <person name="Young G."/>
            <person name="Yu Q."/>
            <person name="Zembek L."/>
            <person name="Zhong D."/>
            <person name="Zimmer A."/>
            <person name="Zwirko Z."/>
            <person name="Jaffe D.B."/>
            <person name="Alvarez P."/>
            <person name="Brockman W."/>
            <person name="Butler J."/>
            <person name="Chin C."/>
            <person name="Gnerre S."/>
            <person name="Grabherr M."/>
            <person name="Kleber M."/>
            <person name="Mauceli E."/>
            <person name="MacCallum I."/>
        </authorList>
    </citation>
    <scope>NUCLEOTIDE SEQUENCE [LARGE SCALE GENOMIC DNA]</scope>
    <source>
        <strain evidence="2">Tucson 15081-1352.22</strain>
    </source>
</reference>
<dbReference type="Proteomes" id="UP000009192">
    <property type="component" value="Unassembled WGS sequence"/>
</dbReference>
<organism evidence="1 2">
    <name type="scientific">Drosophila mojavensis</name>
    <name type="common">Fruit fly</name>
    <dbReference type="NCBI Taxonomy" id="7230"/>
    <lineage>
        <taxon>Eukaryota</taxon>
        <taxon>Metazoa</taxon>
        <taxon>Ecdysozoa</taxon>
        <taxon>Arthropoda</taxon>
        <taxon>Hexapoda</taxon>
        <taxon>Insecta</taxon>
        <taxon>Pterygota</taxon>
        <taxon>Neoptera</taxon>
        <taxon>Endopterygota</taxon>
        <taxon>Diptera</taxon>
        <taxon>Brachycera</taxon>
        <taxon>Muscomorpha</taxon>
        <taxon>Ephydroidea</taxon>
        <taxon>Drosophilidae</taxon>
        <taxon>Drosophila</taxon>
    </lineage>
</organism>
<accession>A0A0Q9X0E9</accession>
<keyword evidence="2" id="KW-1185">Reference proteome</keyword>
<dbReference type="EMBL" id="CH933810">
    <property type="protein sequence ID" value="KRF94245.1"/>
    <property type="molecule type" value="Genomic_DNA"/>
</dbReference>
<sequence length="86" mass="10081">MRRRHCDCITVKRHNSALLYRLKLGGHFSRNLPNGPKQPKLKYKYIYNGMNWKASRKQQDMAKMTNMPAGTVDEHSHQLEVNDIVN</sequence>
<dbReference type="InParanoid" id="A0A0Q9X0E9"/>